<reference evidence="1 2" key="1">
    <citation type="submission" date="2020-10" db="EMBL/GenBank/DDBJ databases">
        <title>Plant Genome Project.</title>
        <authorList>
            <person name="Zhang R.-G."/>
        </authorList>
    </citation>
    <scope>NUCLEOTIDE SEQUENCE [LARGE SCALE GENOMIC DNA]</scope>
    <source>
        <strain evidence="1">FAFU-HL-1</strain>
        <tissue evidence="1">Leaf</tissue>
    </source>
</reference>
<dbReference type="EMBL" id="JADGMS010000013">
    <property type="protein sequence ID" value="KAF9670008.1"/>
    <property type="molecule type" value="Genomic_DNA"/>
</dbReference>
<dbReference type="Proteomes" id="UP000657918">
    <property type="component" value="Unassembled WGS sequence"/>
</dbReference>
<organism evidence="1 2">
    <name type="scientific">Salix dunnii</name>
    <dbReference type="NCBI Taxonomy" id="1413687"/>
    <lineage>
        <taxon>Eukaryota</taxon>
        <taxon>Viridiplantae</taxon>
        <taxon>Streptophyta</taxon>
        <taxon>Embryophyta</taxon>
        <taxon>Tracheophyta</taxon>
        <taxon>Spermatophyta</taxon>
        <taxon>Magnoliopsida</taxon>
        <taxon>eudicotyledons</taxon>
        <taxon>Gunneridae</taxon>
        <taxon>Pentapetalae</taxon>
        <taxon>rosids</taxon>
        <taxon>fabids</taxon>
        <taxon>Malpighiales</taxon>
        <taxon>Salicaceae</taxon>
        <taxon>Saliceae</taxon>
        <taxon>Salix</taxon>
    </lineage>
</organism>
<evidence type="ECO:0000313" key="1">
    <source>
        <dbReference type="EMBL" id="KAF9670008.1"/>
    </source>
</evidence>
<evidence type="ECO:0000313" key="2">
    <source>
        <dbReference type="Proteomes" id="UP000657918"/>
    </source>
</evidence>
<sequence>MLITNMIELSVHTISVYSCCMVLLRFPCQHTLFLAKRTPCSLGVLTTLGEKILILGHCLTTISFNDGNLKKLVRLSNLTSSKYSSLLKMISSSVSSLSFVTISIIFLQERTVNFTSCTRLFAVEDDIKFNNPRQHNTSKIVKFSNEADDGARLTKLFRQQLSSIALYTSACTPVKFLGDGLFSSRNASFHSDSLLSFKAFATVTMARGKPAHLDAICNAMDWTSGSSTLPPAIFLNSSQASSSFKSRIGKFFSTSISLDKTSNSLDVSSILHSFCSSLNEIPIASKSSLFHRSSSTTRILFSCFNLSRSRPALPHSLSSLNFTSKRRLTIYTIQKFKKNATSNDLCFLPLSSRLDTKKKEPRENNFKLYKNQDESKQAKKFPFPIEIEYKENHKRTATSTTRRDKESELHTSNYKRKAAGMIHEDRVKSTDRNWKIDGMREWVAMNGKEAKRMQLVTTELTPMPNLSMAVVCCDERRPFLLCQYLMDEDVDKFLRQKGENSSSLHIKP</sequence>
<protein>
    <submittedName>
        <fullName evidence="1">Uncharacterized protein</fullName>
    </submittedName>
</protein>
<comment type="caution">
    <text evidence="1">The sequence shown here is derived from an EMBL/GenBank/DDBJ whole genome shotgun (WGS) entry which is preliminary data.</text>
</comment>
<accession>A0A835JK05</accession>
<gene>
    <name evidence="1" type="ORF">SADUNF_Sadunf13G0023700</name>
</gene>
<dbReference type="AlphaFoldDB" id="A0A835JK05"/>
<proteinExistence type="predicted"/>
<keyword evidence="2" id="KW-1185">Reference proteome</keyword>
<name>A0A835JK05_9ROSI</name>